<dbReference type="Gene3D" id="3.40.50.2300">
    <property type="match status" value="1"/>
</dbReference>
<dbReference type="PROSITE" id="PS50110">
    <property type="entry name" value="RESPONSE_REGULATORY"/>
    <property type="match status" value="1"/>
</dbReference>
<gene>
    <name evidence="3" type="ORF">JI741_07180</name>
</gene>
<accession>A0ABS1KNI6</accession>
<protein>
    <submittedName>
        <fullName evidence="3">Response regulator</fullName>
    </submittedName>
</protein>
<dbReference type="Pfam" id="PF00072">
    <property type="entry name" value="Response_reg"/>
    <property type="match status" value="1"/>
</dbReference>
<dbReference type="SMART" id="SM00448">
    <property type="entry name" value="REC"/>
    <property type="match status" value="1"/>
</dbReference>
<dbReference type="PANTHER" id="PTHR44520:SF2">
    <property type="entry name" value="RESPONSE REGULATOR RCP1"/>
    <property type="match status" value="1"/>
</dbReference>
<evidence type="ECO:0000313" key="4">
    <source>
        <dbReference type="Proteomes" id="UP000613030"/>
    </source>
</evidence>
<dbReference type="SUPFAM" id="SSF52172">
    <property type="entry name" value="CheY-like"/>
    <property type="match status" value="1"/>
</dbReference>
<organism evidence="3 4">
    <name type="scientific">Chryseolinea lacunae</name>
    <dbReference type="NCBI Taxonomy" id="2801331"/>
    <lineage>
        <taxon>Bacteria</taxon>
        <taxon>Pseudomonadati</taxon>
        <taxon>Bacteroidota</taxon>
        <taxon>Cytophagia</taxon>
        <taxon>Cytophagales</taxon>
        <taxon>Fulvivirgaceae</taxon>
        <taxon>Chryseolinea</taxon>
    </lineage>
</organism>
<evidence type="ECO:0000259" key="2">
    <source>
        <dbReference type="PROSITE" id="PS50110"/>
    </source>
</evidence>
<proteinExistence type="predicted"/>
<feature type="modified residue" description="4-aspartylphosphate" evidence="1">
    <location>
        <position position="59"/>
    </location>
</feature>
<sequence>MTKTGPIIVIEDDQDDQDILEETFRNLNYPNRIIFFKDGLEALAFIEKTDIKPFLILSDVNMPTINGFELRKLIYNNAELSVRCIPYLFFTTGTNKQGVQDAYAMSAQGFFIKPNSMTALENTIRKIVEYWQECHAPSQYAD</sequence>
<dbReference type="PANTHER" id="PTHR44520">
    <property type="entry name" value="RESPONSE REGULATOR RCP1-RELATED"/>
    <property type="match status" value="1"/>
</dbReference>
<dbReference type="EMBL" id="JAERRB010000002">
    <property type="protein sequence ID" value="MBL0740996.1"/>
    <property type="molecule type" value="Genomic_DNA"/>
</dbReference>
<keyword evidence="4" id="KW-1185">Reference proteome</keyword>
<evidence type="ECO:0000313" key="3">
    <source>
        <dbReference type="EMBL" id="MBL0740996.1"/>
    </source>
</evidence>
<dbReference type="InterPro" id="IPR011006">
    <property type="entry name" value="CheY-like_superfamily"/>
</dbReference>
<comment type="caution">
    <text evidence="3">The sequence shown here is derived from an EMBL/GenBank/DDBJ whole genome shotgun (WGS) entry which is preliminary data.</text>
</comment>
<feature type="domain" description="Response regulatory" evidence="2">
    <location>
        <begin position="6"/>
        <end position="128"/>
    </location>
</feature>
<evidence type="ECO:0000256" key="1">
    <source>
        <dbReference type="PROSITE-ProRule" id="PRU00169"/>
    </source>
</evidence>
<reference evidence="3 4" key="1">
    <citation type="submission" date="2021-01" db="EMBL/GenBank/DDBJ databases">
        <title>Chryseolinea sp. Jin1 Genome sequencing and assembly.</title>
        <authorList>
            <person name="Kim I."/>
        </authorList>
    </citation>
    <scope>NUCLEOTIDE SEQUENCE [LARGE SCALE GENOMIC DNA]</scope>
    <source>
        <strain evidence="3 4">Jin1</strain>
    </source>
</reference>
<dbReference type="Proteomes" id="UP000613030">
    <property type="component" value="Unassembled WGS sequence"/>
</dbReference>
<dbReference type="InterPro" id="IPR001789">
    <property type="entry name" value="Sig_transdc_resp-reg_receiver"/>
</dbReference>
<dbReference type="InterPro" id="IPR052893">
    <property type="entry name" value="TCS_response_regulator"/>
</dbReference>
<name>A0ABS1KNI6_9BACT</name>
<keyword evidence="1" id="KW-0597">Phosphoprotein</keyword>